<organism evidence="1 2">
    <name type="scientific">Candidatus Burkholderia verschuerenii</name>
    <dbReference type="NCBI Taxonomy" id="242163"/>
    <lineage>
        <taxon>Bacteria</taxon>
        <taxon>Pseudomonadati</taxon>
        <taxon>Pseudomonadota</taxon>
        <taxon>Betaproteobacteria</taxon>
        <taxon>Burkholderiales</taxon>
        <taxon>Burkholderiaceae</taxon>
        <taxon>Burkholderia</taxon>
    </lineage>
</organism>
<dbReference type="RefSeq" id="WP_050452710.1">
    <property type="nucleotide sequence ID" value="NZ_LFJJ01000023.1"/>
</dbReference>
<dbReference type="PATRIC" id="fig|242163.4.peg.3324"/>
<dbReference type="AlphaFoldDB" id="A0A0L0MHB1"/>
<gene>
    <name evidence="1" type="ORF">BVER_04269</name>
</gene>
<reference evidence="2" key="1">
    <citation type="submission" date="2015-06" db="EMBL/GenBank/DDBJ databases">
        <title>Comparative genomics of Burkholderia leaf nodule symbionts.</title>
        <authorList>
            <person name="Carlier A."/>
            <person name="Eberl L."/>
            <person name="Pinto-Carbo M."/>
        </authorList>
    </citation>
    <scope>NUCLEOTIDE SEQUENCE [LARGE SCALE GENOMIC DNA]</scope>
    <source>
        <strain evidence="2">UZHbot4</strain>
    </source>
</reference>
<dbReference type="OrthoDB" id="9803751at2"/>
<comment type="caution">
    <text evidence="1">The sequence shown here is derived from an EMBL/GenBank/DDBJ whole genome shotgun (WGS) entry which is preliminary data.</text>
</comment>
<sequence length="156" mass="16879">MGLPEGSAPDLKNKSFTVTAETQVPSKGANGMIFTHGGFTAGWGFYTQNGKLVVSHNFLDMERYRVVSTSNVPTGKVTLSFHFQYDGGGLGKGGVVTMFANGKQIGQGRIEKTVPMKYTSFESQDIGQDAGTPVDNTYKPPFKFDGKIDKLTVELQ</sequence>
<accession>A0A0L0MHB1</accession>
<dbReference type="EMBL" id="LFJJ01000023">
    <property type="protein sequence ID" value="KND61369.1"/>
    <property type="molecule type" value="Genomic_DNA"/>
</dbReference>
<dbReference type="SUPFAM" id="SSF49899">
    <property type="entry name" value="Concanavalin A-like lectins/glucanases"/>
    <property type="match status" value="1"/>
</dbReference>
<name>A0A0L0MHB1_9BURK</name>
<dbReference type="EC" id="3.1.6.1" evidence="1"/>
<dbReference type="Proteomes" id="UP000036959">
    <property type="component" value="Unassembled WGS sequence"/>
</dbReference>
<evidence type="ECO:0000313" key="1">
    <source>
        <dbReference type="EMBL" id="KND61369.1"/>
    </source>
</evidence>
<protein>
    <submittedName>
        <fullName evidence="1">Sulfatase</fullName>
        <ecNumber evidence="1">3.1.6.1</ecNumber>
    </submittedName>
</protein>
<dbReference type="InterPro" id="IPR013320">
    <property type="entry name" value="ConA-like_dom_sf"/>
</dbReference>
<proteinExistence type="predicted"/>
<dbReference type="GO" id="GO:0004065">
    <property type="term" value="F:arylsulfatase activity"/>
    <property type="evidence" value="ECO:0007669"/>
    <property type="project" value="UniProtKB-EC"/>
</dbReference>
<dbReference type="Gene3D" id="2.60.120.200">
    <property type="match status" value="1"/>
</dbReference>
<keyword evidence="2" id="KW-1185">Reference proteome</keyword>
<evidence type="ECO:0000313" key="2">
    <source>
        <dbReference type="Proteomes" id="UP000036959"/>
    </source>
</evidence>
<keyword evidence="1" id="KW-0378">Hydrolase</keyword>